<feature type="domain" description="EGF-like" evidence="2">
    <location>
        <begin position="558"/>
        <end position="598"/>
    </location>
</feature>
<keyword evidence="1" id="KW-0245">EGF-like domain</keyword>
<dbReference type="PROSITE" id="PS51450">
    <property type="entry name" value="LRR"/>
    <property type="match status" value="1"/>
</dbReference>
<evidence type="ECO:0000256" key="1">
    <source>
        <dbReference type="PROSITE-ProRule" id="PRU00076"/>
    </source>
</evidence>
<dbReference type="InterPro" id="IPR032675">
    <property type="entry name" value="LRR_dom_sf"/>
</dbReference>
<evidence type="ECO:0000313" key="4">
    <source>
        <dbReference type="Proteomes" id="UP001057375"/>
    </source>
</evidence>
<comment type="caution">
    <text evidence="3">The sequence shown here is derived from an EMBL/GenBank/DDBJ whole genome shotgun (WGS) entry which is preliminary data.</text>
</comment>
<dbReference type="PROSITE" id="PS50026">
    <property type="entry name" value="EGF_3"/>
    <property type="match status" value="1"/>
</dbReference>
<evidence type="ECO:0000259" key="2">
    <source>
        <dbReference type="PROSITE" id="PS50026"/>
    </source>
</evidence>
<feature type="disulfide bond" evidence="1">
    <location>
        <begin position="588"/>
        <end position="597"/>
    </location>
</feature>
<dbReference type="SUPFAM" id="SSF57196">
    <property type="entry name" value="EGF/Laminin"/>
    <property type="match status" value="1"/>
</dbReference>
<dbReference type="SMART" id="SM00181">
    <property type="entry name" value="EGF"/>
    <property type="match status" value="3"/>
</dbReference>
<organism evidence="3 4">
    <name type="scientific">Aduncisulcus paluster</name>
    <dbReference type="NCBI Taxonomy" id="2918883"/>
    <lineage>
        <taxon>Eukaryota</taxon>
        <taxon>Metamonada</taxon>
        <taxon>Carpediemonas-like organisms</taxon>
        <taxon>Aduncisulcus</taxon>
    </lineage>
</organism>
<keyword evidence="1" id="KW-1015">Disulfide bond</keyword>
<name>A0ABQ5K0P3_9EUKA</name>
<dbReference type="InterPro" id="IPR001611">
    <property type="entry name" value="Leu-rich_rpt"/>
</dbReference>
<dbReference type="PROSITE" id="PS00022">
    <property type="entry name" value="EGF_1"/>
    <property type="match status" value="1"/>
</dbReference>
<gene>
    <name evidence="3" type="ORF">ADUPG1_012793</name>
</gene>
<dbReference type="Gene3D" id="3.80.10.10">
    <property type="entry name" value="Ribonuclease Inhibitor"/>
    <property type="match status" value="1"/>
</dbReference>
<protein>
    <recommendedName>
        <fullName evidence="2">EGF-like domain-containing protein</fullName>
    </recommendedName>
</protein>
<dbReference type="SUPFAM" id="SSF52058">
    <property type="entry name" value="L domain-like"/>
    <property type="match status" value="1"/>
</dbReference>
<keyword evidence="4" id="KW-1185">Reference proteome</keyword>
<accession>A0ABQ5K0P3</accession>
<evidence type="ECO:0000313" key="3">
    <source>
        <dbReference type="EMBL" id="GKT24620.1"/>
    </source>
</evidence>
<reference evidence="3" key="1">
    <citation type="submission" date="2022-03" db="EMBL/GenBank/DDBJ databases">
        <title>Draft genome sequence of Aduncisulcus paluster, a free-living microaerophilic Fornicata.</title>
        <authorList>
            <person name="Yuyama I."/>
            <person name="Kume K."/>
            <person name="Tamura T."/>
            <person name="Inagaki Y."/>
            <person name="Hashimoto T."/>
        </authorList>
    </citation>
    <scope>NUCLEOTIDE SEQUENCE</scope>
    <source>
        <strain evidence="3">NY0171</strain>
    </source>
</reference>
<proteinExistence type="predicted"/>
<dbReference type="InterPro" id="IPR000742">
    <property type="entry name" value="EGF"/>
</dbReference>
<dbReference type="Proteomes" id="UP001057375">
    <property type="component" value="Unassembled WGS sequence"/>
</dbReference>
<sequence length="625" mass="69641">MREQLCYISSQYAWFRLCDISQYEIAAITDTLDNSNETIPLDLESLQYFLSGPEILGENTQISNIQPLSNLTQLYLLNIQLSSPYYSPHTLTNMSDLQNLSRFAQVYIGGGSLLNDISSLYRNVGMYELRTAAISSISTEFSTSYLSSPICRAESDAEFYSFLHEVFPAHYYSNSSDLNPLFLYNSCPIGSNSCAGVADCPYITRNEIYNNNVSPPQKQCSSIAKTDYLNDDLICYTVHDDNVRSYIIDTYPDIAESTGMISVASIRSTVSGSLNLSTDVITPYGNVSSLQGLEYATGLTELNLDGYDLSGSDSVSAYDQLVVRILSKAVTYSNSFGNIDTGLTLLSVSGCGLEYIEDVLDFTPIHADDPTTQRFKLNYLDISDNSISDVSILIDTDMIWTSVPWTLKLNNNNICDIEGVVSSLKSKYPQLMILEPYDNQTCMCPDDNVSSSLFQRCRELYPDEWIVDCWKGYYYDSDNSSCVEAIIADHENEITTCQLCEQNQSLIATKKNSSVSCECYSEGKIGPTCQLECPDCQNGECAFSYTLDQAVCDCPGFVGELCQYECPNCEQGSSCVLSESLDQAVCQCPQDYVGDLCQYDFTSFIKHKSKKKFNLELTSERTQLI</sequence>
<dbReference type="EMBL" id="BQXS01012534">
    <property type="protein sequence ID" value="GKT24620.1"/>
    <property type="molecule type" value="Genomic_DNA"/>
</dbReference>
<comment type="caution">
    <text evidence="1">Lacks conserved residue(s) required for the propagation of feature annotation.</text>
</comment>